<evidence type="ECO:0000256" key="1">
    <source>
        <dbReference type="SAM" id="MobiDB-lite"/>
    </source>
</evidence>
<evidence type="ECO:0000313" key="3">
    <source>
        <dbReference type="EMBL" id="CKU31652.1"/>
    </source>
</evidence>
<protein>
    <submittedName>
        <fullName evidence="2">Uncharacterized protein</fullName>
    </submittedName>
</protein>
<dbReference type="EMBL" id="CNGE01001594">
    <property type="protein sequence ID" value="CKU31652.1"/>
    <property type="molecule type" value="Genomic_DNA"/>
</dbReference>
<feature type="region of interest" description="Disordered" evidence="1">
    <location>
        <begin position="71"/>
        <end position="106"/>
    </location>
</feature>
<dbReference type="AlphaFoldDB" id="A0A655AQJ2"/>
<evidence type="ECO:0000313" key="2">
    <source>
        <dbReference type="EMBL" id="CKU10808.1"/>
    </source>
</evidence>
<dbReference type="Proteomes" id="UP000050164">
    <property type="component" value="Unassembled WGS sequence"/>
</dbReference>
<dbReference type="EMBL" id="CNFT01002262">
    <property type="protein sequence ID" value="CKU10808.1"/>
    <property type="molecule type" value="Genomic_DNA"/>
</dbReference>
<feature type="region of interest" description="Disordered" evidence="1">
    <location>
        <begin position="1"/>
        <end position="49"/>
    </location>
</feature>
<name>A0A655AQJ2_MYCTX</name>
<reference evidence="4 5" key="1">
    <citation type="submission" date="2015-03" db="EMBL/GenBank/DDBJ databases">
        <authorList>
            <consortium name="Pathogen Informatics"/>
        </authorList>
    </citation>
    <scope>NUCLEOTIDE SEQUENCE [LARGE SCALE GENOMIC DNA]</scope>
    <source>
        <strain evidence="3 4">Bir 172</strain>
        <strain evidence="2 5">Bir 185</strain>
    </source>
</reference>
<accession>A0A655AQJ2</accession>
<feature type="compositionally biased region" description="Basic and acidic residues" evidence="1">
    <location>
        <begin position="71"/>
        <end position="81"/>
    </location>
</feature>
<gene>
    <name evidence="3" type="ORF">ERS027646_04680</name>
    <name evidence="2" type="ORF">ERS027659_05054</name>
</gene>
<sequence>MAALAGAHGDPDGFAFGPVGGPGGEASQPDLRALQVGEHADRAPGGVGGYPDPLIGDLVIVVVAVAEVHSGDVHSGLDQRSDQVVPLGGRPESADDFPASRHDDSA</sequence>
<evidence type="ECO:0000313" key="5">
    <source>
        <dbReference type="Proteomes" id="UP000050164"/>
    </source>
</evidence>
<evidence type="ECO:0000313" key="4">
    <source>
        <dbReference type="Proteomes" id="UP000048948"/>
    </source>
</evidence>
<dbReference type="Proteomes" id="UP000048948">
    <property type="component" value="Unassembled WGS sequence"/>
</dbReference>
<organism evidence="2 5">
    <name type="scientific">Mycobacterium tuberculosis</name>
    <dbReference type="NCBI Taxonomy" id="1773"/>
    <lineage>
        <taxon>Bacteria</taxon>
        <taxon>Bacillati</taxon>
        <taxon>Actinomycetota</taxon>
        <taxon>Actinomycetes</taxon>
        <taxon>Mycobacteriales</taxon>
        <taxon>Mycobacteriaceae</taxon>
        <taxon>Mycobacterium</taxon>
        <taxon>Mycobacterium tuberculosis complex</taxon>
    </lineage>
</organism>
<proteinExistence type="predicted"/>